<evidence type="ECO:0000259" key="2">
    <source>
        <dbReference type="Pfam" id="PF01321"/>
    </source>
</evidence>
<proteinExistence type="predicted"/>
<dbReference type="InterPro" id="IPR036005">
    <property type="entry name" value="Creatinase/aminopeptidase-like"/>
</dbReference>
<dbReference type="RefSeq" id="WP_264714811.1">
    <property type="nucleotide sequence ID" value="NZ_JAPDNT010000015.1"/>
</dbReference>
<reference evidence="3" key="1">
    <citation type="submission" date="2022-09" db="EMBL/GenBank/DDBJ databases">
        <title>Rhodovastum sp. nov. RN2-1 isolated from soil in Seongnam, South Korea.</title>
        <authorList>
            <person name="Le N.T."/>
        </authorList>
    </citation>
    <scope>NUCLEOTIDE SEQUENCE</scope>
    <source>
        <strain evidence="3">RN2-1</strain>
    </source>
</reference>
<dbReference type="AlphaFoldDB" id="A0AA41YVC2"/>
<name>A0AA41YVC2_9PROT</name>
<dbReference type="Pfam" id="PF00557">
    <property type="entry name" value="Peptidase_M24"/>
    <property type="match status" value="1"/>
</dbReference>
<dbReference type="PANTHER" id="PTHR46112:SF2">
    <property type="entry name" value="XAA-PRO AMINOPEPTIDASE P-RELATED"/>
    <property type="match status" value="1"/>
</dbReference>
<evidence type="ECO:0000313" key="4">
    <source>
        <dbReference type="Proteomes" id="UP001165679"/>
    </source>
</evidence>
<sequence>MRAPATFAPRIERLRGVMQAHRCDAMLVDHAELLAWATGYTVSQTMYRAAVIPLSGEPCFVLRSLDAGPCRDGVWFSDIVAFADDADPYVVVAEAMQARGFAASRIGVDFTSYGFTADAQRRLALLLPEAAFVDLGPVNDAVRACKFSDEIALIEAAAGIADATMSELEAAVRPGQRVRDVAAIAASAFLRLGADEGGPGPILRGSGDIDFLHGHGLDAVLGAGDILHVELTPRVRNYSARLMRPIFLGRPPAAQAEAFARLTALQEVQIAAMQPGATAREVDAILRDGVLREGLRADFANVTGYMLGLYGRTPRSSDFSHAFHPGAAFTLQPGMVFHMYASAQGVAISETVLVSASGPRRLTRCPRRAMRAPAGDGVDATD</sequence>
<dbReference type="PANTHER" id="PTHR46112">
    <property type="entry name" value="AMINOPEPTIDASE"/>
    <property type="match status" value="1"/>
</dbReference>
<dbReference type="EMBL" id="JAPDNT010000015">
    <property type="protein sequence ID" value="MCW3476067.1"/>
    <property type="molecule type" value="Genomic_DNA"/>
</dbReference>
<protein>
    <submittedName>
        <fullName evidence="3">Xaa-Pro peptidase family protein</fullName>
    </submittedName>
</protein>
<reference evidence="3" key="2">
    <citation type="submission" date="2022-10" db="EMBL/GenBank/DDBJ databases">
        <authorList>
            <person name="Trinh H.N."/>
        </authorList>
    </citation>
    <scope>NUCLEOTIDE SEQUENCE</scope>
    <source>
        <strain evidence="3">RN2-1</strain>
    </source>
</reference>
<dbReference type="InterPro" id="IPR029149">
    <property type="entry name" value="Creatin/AminoP/Spt16_N"/>
</dbReference>
<dbReference type="Gene3D" id="3.40.350.10">
    <property type="entry name" value="Creatinase/prolidase N-terminal domain"/>
    <property type="match status" value="1"/>
</dbReference>
<dbReference type="Proteomes" id="UP001165679">
    <property type="component" value="Unassembled WGS sequence"/>
</dbReference>
<feature type="domain" description="Creatinase N-terminal" evidence="2">
    <location>
        <begin position="10"/>
        <end position="145"/>
    </location>
</feature>
<accession>A0AA41YVC2</accession>
<dbReference type="InterPro" id="IPR000587">
    <property type="entry name" value="Creatinase_N"/>
</dbReference>
<evidence type="ECO:0000259" key="1">
    <source>
        <dbReference type="Pfam" id="PF00557"/>
    </source>
</evidence>
<dbReference type="Gene3D" id="3.90.230.10">
    <property type="entry name" value="Creatinase/methionine aminopeptidase superfamily"/>
    <property type="match status" value="1"/>
</dbReference>
<dbReference type="SUPFAM" id="SSF55920">
    <property type="entry name" value="Creatinase/aminopeptidase"/>
    <property type="match status" value="1"/>
</dbReference>
<dbReference type="SUPFAM" id="SSF53092">
    <property type="entry name" value="Creatinase/prolidase N-terminal domain"/>
    <property type="match status" value="1"/>
</dbReference>
<gene>
    <name evidence="3" type="ORF">OL599_15920</name>
</gene>
<feature type="domain" description="Peptidase M24" evidence="1">
    <location>
        <begin position="153"/>
        <end position="355"/>
    </location>
</feature>
<dbReference type="CDD" id="cd01066">
    <property type="entry name" value="APP_MetAP"/>
    <property type="match status" value="1"/>
</dbReference>
<dbReference type="Pfam" id="PF01321">
    <property type="entry name" value="Creatinase_N"/>
    <property type="match status" value="1"/>
</dbReference>
<dbReference type="InterPro" id="IPR050659">
    <property type="entry name" value="Peptidase_M24B"/>
</dbReference>
<dbReference type="InterPro" id="IPR000994">
    <property type="entry name" value="Pept_M24"/>
</dbReference>
<evidence type="ECO:0000313" key="3">
    <source>
        <dbReference type="EMBL" id="MCW3476067.1"/>
    </source>
</evidence>
<comment type="caution">
    <text evidence="3">The sequence shown here is derived from an EMBL/GenBank/DDBJ whole genome shotgun (WGS) entry which is preliminary data.</text>
</comment>
<keyword evidence="4" id="KW-1185">Reference proteome</keyword>
<organism evidence="3 4">
    <name type="scientific">Limobrevibacterium gyesilva</name>
    <dbReference type="NCBI Taxonomy" id="2991712"/>
    <lineage>
        <taxon>Bacteria</taxon>
        <taxon>Pseudomonadati</taxon>
        <taxon>Pseudomonadota</taxon>
        <taxon>Alphaproteobacteria</taxon>
        <taxon>Acetobacterales</taxon>
        <taxon>Acetobacteraceae</taxon>
        <taxon>Limobrevibacterium</taxon>
    </lineage>
</organism>